<name>A0A553IE26_9PEZI</name>
<keyword evidence="3" id="KW-1185">Reference proteome</keyword>
<comment type="caution">
    <text evidence="2">The sequence shown here is derived from an EMBL/GenBank/DDBJ whole genome shotgun (WGS) entry which is preliminary data.</text>
</comment>
<organism evidence="2 3">
    <name type="scientific">Xylaria flabelliformis</name>
    <dbReference type="NCBI Taxonomy" id="2512241"/>
    <lineage>
        <taxon>Eukaryota</taxon>
        <taxon>Fungi</taxon>
        <taxon>Dikarya</taxon>
        <taxon>Ascomycota</taxon>
        <taxon>Pezizomycotina</taxon>
        <taxon>Sordariomycetes</taxon>
        <taxon>Xylariomycetidae</taxon>
        <taxon>Xylariales</taxon>
        <taxon>Xylariaceae</taxon>
        <taxon>Xylaria</taxon>
    </lineage>
</organism>
<protein>
    <submittedName>
        <fullName evidence="2">Uncharacterized protein</fullName>
    </submittedName>
</protein>
<proteinExistence type="predicted"/>
<evidence type="ECO:0000313" key="2">
    <source>
        <dbReference type="EMBL" id="TRX98455.1"/>
    </source>
</evidence>
<dbReference type="OrthoDB" id="4743560at2759"/>
<feature type="compositionally biased region" description="Low complexity" evidence="1">
    <location>
        <begin position="74"/>
        <end position="90"/>
    </location>
</feature>
<evidence type="ECO:0000313" key="3">
    <source>
        <dbReference type="Proteomes" id="UP000319160"/>
    </source>
</evidence>
<dbReference type="EMBL" id="VFLP01000002">
    <property type="protein sequence ID" value="TRX98455.1"/>
    <property type="molecule type" value="Genomic_DNA"/>
</dbReference>
<evidence type="ECO:0000256" key="1">
    <source>
        <dbReference type="SAM" id="MobiDB-lite"/>
    </source>
</evidence>
<sequence>MSSPNWKGCFPAPPPITKPPIRNSQTQNGTQTTIVIEPTLEYQQFYNANRREMDRQRLEFHVTEENNLEPPKAHSMSRSTTSDSHPSPSTVCSHGGDDNTLFSSDHTIEAAKSKPPRGKRTGPLDMDTRTKTAFKRKFKLTCTFHRTKKTSCNCHDFSKLEEGYLQSLADERQKTKASRAQSVRPFGDLGTFGAGGVAPATIPRYQIFDLGDLPTGHDLAPQVHASLRPALDFDIQSKASVNAIVTAPHEAPFYAGIPAPVSTHVKEFAIGSSMRFYPNRWECRYENTTEETRSLASISPCTWSGSLKQLQDHFTSEHRPFNYANQPRRSICSRCEAESPEWVDERACLEPDKCPPDNWQNWLFGTPVYQSRTLPSRVTLSEASGSKSSWLNPAWNMTSPGSSNTEHSNLPYGSYTGNSGFYGHMGSEYESSEADNGGEHDEAYRPTSILDMEKESTVSLET</sequence>
<feature type="region of interest" description="Disordered" evidence="1">
    <location>
        <begin position="426"/>
        <end position="462"/>
    </location>
</feature>
<dbReference type="Proteomes" id="UP000319160">
    <property type="component" value="Unassembled WGS sequence"/>
</dbReference>
<accession>A0A553IE26</accession>
<reference evidence="3" key="1">
    <citation type="submission" date="2019-06" db="EMBL/GenBank/DDBJ databases">
        <title>Draft genome sequence of the griseofulvin-producing fungus Xylaria cubensis strain G536.</title>
        <authorList>
            <person name="Mead M.E."/>
            <person name="Raja H.A."/>
            <person name="Steenwyk J.L."/>
            <person name="Knowles S.L."/>
            <person name="Oberlies N.H."/>
            <person name="Rokas A."/>
        </authorList>
    </citation>
    <scope>NUCLEOTIDE SEQUENCE [LARGE SCALE GENOMIC DNA]</scope>
    <source>
        <strain evidence="3">G536</strain>
    </source>
</reference>
<gene>
    <name evidence="2" type="ORF">FHL15_000529</name>
</gene>
<dbReference type="AlphaFoldDB" id="A0A553IE26"/>
<feature type="region of interest" description="Disordered" evidence="1">
    <location>
        <begin position="63"/>
        <end position="103"/>
    </location>
</feature>
<feature type="region of interest" description="Disordered" evidence="1">
    <location>
        <begin position="1"/>
        <end position="29"/>
    </location>
</feature>